<keyword evidence="2" id="KW-1185">Reference proteome</keyword>
<dbReference type="AlphaFoldDB" id="A0A1C7LK74"/>
<evidence type="ECO:0000313" key="2">
    <source>
        <dbReference type="Proteomes" id="UP000092993"/>
    </source>
</evidence>
<evidence type="ECO:0000313" key="1">
    <source>
        <dbReference type="EMBL" id="OBZ65182.1"/>
    </source>
</evidence>
<dbReference type="Proteomes" id="UP000092993">
    <property type="component" value="Unassembled WGS sequence"/>
</dbReference>
<sequence length="74" mass="8194">MSDHAADPRPRLCIVQRTPSENVHSMYHSGHTSFAASQHSLSSRASDMVVLRCGRNSCVEQTYPRSALQQPQAI</sequence>
<dbReference type="EMBL" id="LUGG01000052">
    <property type="protein sequence ID" value="OBZ65182.1"/>
    <property type="molecule type" value="Genomic_DNA"/>
</dbReference>
<reference evidence="1 2" key="1">
    <citation type="submission" date="2016-03" db="EMBL/GenBank/DDBJ databases">
        <title>Whole genome sequencing of Grifola frondosa 9006-11.</title>
        <authorList>
            <person name="Min B."/>
            <person name="Park H."/>
            <person name="Kim J.-G."/>
            <person name="Cho H."/>
            <person name="Oh Y.-L."/>
            <person name="Kong W.-S."/>
            <person name="Choi I.-G."/>
        </authorList>
    </citation>
    <scope>NUCLEOTIDE SEQUENCE [LARGE SCALE GENOMIC DNA]</scope>
    <source>
        <strain evidence="1 2">9006-11</strain>
    </source>
</reference>
<proteinExistence type="predicted"/>
<accession>A0A1C7LK74</accession>
<comment type="caution">
    <text evidence="1">The sequence shown here is derived from an EMBL/GenBank/DDBJ whole genome shotgun (WGS) entry which is preliminary data.</text>
</comment>
<organism evidence="1 2">
    <name type="scientific">Grifola frondosa</name>
    <name type="common">Maitake</name>
    <name type="synonym">Polyporus frondosus</name>
    <dbReference type="NCBI Taxonomy" id="5627"/>
    <lineage>
        <taxon>Eukaryota</taxon>
        <taxon>Fungi</taxon>
        <taxon>Dikarya</taxon>
        <taxon>Basidiomycota</taxon>
        <taxon>Agaricomycotina</taxon>
        <taxon>Agaricomycetes</taxon>
        <taxon>Polyporales</taxon>
        <taxon>Grifolaceae</taxon>
        <taxon>Grifola</taxon>
    </lineage>
</organism>
<name>A0A1C7LK74_GRIFR</name>
<protein>
    <submittedName>
        <fullName evidence="1">Uncharacterized protein</fullName>
    </submittedName>
</protein>
<gene>
    <name evidence="1" type="ORF">A0H81_14848</name>
</gene>